<organism evidence="2 3">
    <name type="scientific">Tulasnella calospora MUT 4182</name>
    <dbReference type="NCBI Taxonomy" id="1051891"/>
    <lineage>
        <taxon>Eukaryota</taxon>
        <taxon>Fungi</taxon>
        <taxon>Dikarya</taxon>
        <taxon>Basidiomycota</taxon>
        <taxon>Agaricomycotina</taxon>
        <taxon>Agaricomycetes</taxon>
        <taxon>Cantharellales</taxon>
        <taxon>Tulasnellaceae</taxon>
        <taxon>Tulasnella</taxon>
    </lineage>
</organism>
<dbReference type="EMBL" id="KN823035">
    <property type="protein sequence ID" value="KIO25811.1"/>
    <property type="molecule type" value="Genomic_DNA"/>
</dbReference>
<dbReference type="STRING" id="1051891.A0A0C3QH65"/>
<dbReference type="AlphaFoldDB" id="A0A0C3QH65"/>
<protein>
    <recommendedName>
        <fullName evidence="4">EamA domain-containing protein</fullName>
    </recommendedName>
</protein>
<feature type="transmembrane region" description="Helical" evidence="1">
    <location>
        <begin position="375"/>
        <end position="395"/>
    </location>
</feature>
<dbReference type="Proteomes" id="UP000054248">
    <property type="component" value="Unassembled WGS sequence"/>
</dbReference>
<evidence type="ECO:0008006" key="4">
    <source>
        <dbReference type="Google" id="ProtNLM"/>
    </source>
</evidence>
<keyword evidence="3" id="KW-1185">Reference proteome</keyword>
<feature type="transmembrane region" description="Helical" evidence="1">
    <location>
        <begin position="182"/>
        <end position="200"/>
    </location>
</feature>
<feature type="transmembrane region" description="Helical" evidence="1">
    <location>
        <begin position="310"/>
        <end position="333"/>
    </location>
</feature>
<dbReference type="PANTHER" id="PTHR19346">
    <property type="entry name" value="SUGAR PHOSPHATE TRANSPORTER DOMAIN-CONTAINING PROTEIN"/>
    <property type="match status" value="1"/>
</dbReference>
<dbReference type="InterPro" id="IPR026505">
    <property type="entry name" value="Solute_c_fam_35_mem_F3/F4"/>
</dbReference>
<evidence type="ECO:0000313" key="3">
    <source>
        <dbReference type="Proteomes" id="UP000054248"/>
    </source>
</evidence>
<dbReference type="PANTHER" id="PTHR19346:SF4">
    <property type="entry name" value="SUGAR PHOSPHATE TRANSPORTER DOMAIN-CONTAINING PROTEIN"/>
    <property type="match status" value="1"/>
</dbReference>
<reference evidence="2 3" key="1">
    <citation type="submission" date="2014-04" db="EMBL/GenBank/DDBJ databases">
        <authorList>
            <consortium name="DOE Joint Genome Institute"/>
            <person name="Kuo A."/>
            <person name="Girlanda M."/>
            <person name="Perotto S."/>
            <person name="Kohler A."/>
            <person name="Nagy L.G."/>
            <person name="Floudas D."/>
            <person name="Copeland A."/>
            <person name="Barry K.W."/>
            <person name="Cichocki N."/>
            <person name="Veneault-Fourrey C."/>
            <person name="LaButti K."/>
            <person name="Lindquist E.A."/>
            <person name="Lipzen A."/>
            <person name="Lundell T."/>
            <person name="Morin E."/>
            <person name="Murat C."/>
            <person name="Sun H."/>
            <person name="Tunlid A."/>
            <person name="Henrissat B."/>
            <person name="Grigoriev I.V."/>
            <person name="Hibbett D.S."/>
            <person name="Martin F."/>
            <person name="Nordberg H.P."/>
            <person name="Cantor M.N."/>
            <person name="Hua S.X."/>
        </authorList>
    </citation>
    <scope>NUCLEOTIDE SEQUENCE [LARGE SCALE GENOMIC DNA]</scope>
    <source>
        <strain evidence="2 3">MUT 4182</strain>
    </source>
</reference>
<feature type="transmembrane region" description="Helical" evidence="1">
    <location>
        <begin position="224"/>
        <end position="245"/>
    </location>
</feature>
<proteinExistence type="predicted"/>
<dbReference type="HOGENOM" id="CLU_025401_1_0_1"/>
<feature type="transmembrane region" description="Helical" evidence="1">
    <location>
        <begin position="153"/>
        <end position="170"/>
    </location>
</feature>
<keyword evidence="1" id="KW-0812">Transmembrane</keyword>
<feature type="transmembrane region" description="Helical" evidence="1">
    <location>
        <begin position="28"/>
        <end position="46"/>
    </location>
</feature>
<keyword evidence="1" id="KW-0472">Membrane</keyword>
<dbReference type="OrthoDB" id="10062838at2759"/>
<feature type="transmembrane region" description="Helical" evidence="1">
    <location>
        <begin position="401"/>
        <end position="421"/>
    </location>
</feature>
<reference evidence="3" key="2">
    <citation type="submission" date="2015-01" db="EMBL/GenBank/DDBJ databases">
        <title>Evolutionary Origins and Diversification of the Mycorrhizal Mutualists.</title>
        <authorList>
            <consortium name="DOE Joint Genome Institute"/>
            <consortium name="Mycorrhizal Genomics Consortium"/>
            <person name="Kohler A."/>
            <person name="Kuo A."/>
            <person name="Nagy L.G."/>
            <person name="Floudas D."/>
            <person name="Copeland A."/>
            <person name="Barry K.W."/>
            <person name="Cichocki N."/>
            <person name="Veneault-Fourrey C."/>
            <person name="LaButti K."/>
            <person name="Lindquist E.A."/>
            <person name="Lipzen A."/>
            <person name="Lundell T."/>
            <person name="Morin E."/>
            <person name="Murat C."/>
            <person name="Riley R."/>
            <person name="Ohm R."/>
            <person name="Sun H."/>
            <person name="Tunlid A."/>
            <person name="Henrissat B."/>
            <person name="Grigoriev I.V."/>
            <person name="Hibbett D.S."/>
            <person name="Martin F."/>
        </authorList>
    </citation>
    <scope>NUCLEOTIDE SEQUENCE [LARGE SCALE GENOMIC DNA]</scope>
    <source>
        <strain evidence="3">MUT 4182</strain>
    </source>
</reference>
<feature type="transmembrane region" description="Helical" evidence="1">
    <location>
        <begin position="118"/>
        <end position="141"/>
    </location>
</feature>
<accession>A0A0C3QH65</accession>
<keyword evidence="1" id="KW-1133">Transmembrane helix</keyword>
<name>A0A0C3QH65_9AGAM</name>
<feature type="transmembrane region" description="Helical" evidence="1">
    <location>
        <begin position="58"/>
        <end position="80"/>
    </location>
</feature>
<evidence type="ECO:0000313" key="2">
    <source>
        <dbReference type="EMBL" id="KIO25811.1"/>
    </source>
</evidence>
<feature type="transmembrane region" description="Helical" evidence="1">
    <location>
        <begin position="345"/>
        <end position="368"/>
    </location>
</feature>
<sequence>MTNSLPSSSQPATTRDGLLSADRGKATVLFILVLGASVSMTLMTDYVEGDLGYQQPYFIVYAAHSSMSLLLPLHLAYLSWKTKLPVARYIAQLKHTLAQQFPKPGSPGMNYHSLTRTLFVSATWYTVAALLWYLSVVFAPISDVTAIWSSNAFWAYIISVLASSYCISSSGRQVHKWESRKLLAVSMASVGVAAVVYGGSSQTQQPISPSESSNGSTSSSTSKLVLLGDALALLSALSTASWAVWYDRSIALSEGERSRPPSPQPSDNIDGLRAAYQPLRTDDEPTWLTGATAPTSIPPSSLPFGLHANFFSWTVGMITFFIFWIPLFLINIMKLGPPVELPPNPKVWLCVGFISAMSMTYNAGALILLYMWGPVLIAVANLLTIVLVLAGDALFGKGMQTITFGTLLGSTMIVGAFGLLARDSMMKG</sequence>
<evidence type="ECO:0000256" key="1">
    <source>
        <dbReference type="SAM" id="Phobius"/>
    </source>
</evidence>
<gene>
    <name evidence="2" type="ORF">M407DRAFT_24866</name>
</gene>